<dbReference type="SMART" id="SM00463">
    <property type="entry name" value="SMR"/>
    <property type="match status" value="1"/>
</dbReference>
<dbReference type="STRING" id="663278.Ethha_1972"/>
<dbReference type="InterPro" id="IPR002625">
    <property type="entry name" value="Smr_dom"/>
</dbReference>
<feature type="domain" description="Smr" evidence="10">
    <location>
        <begin position="721"/>
        <end position="796"/>
    </location>
</feature>
<dbReference type="EMBL" id="CP002400">
    <property type="protein sequence ID" value="ADU27490.1"/>
    <property type="molecule type" value="Genomic_DNA"/>
</dbReference>
<proteinExistence type="inferred from homology"/>
<feature type="coiled-coil region" evidence="9">
    <location>
        <begin position="522"/>
        <end position="599"/>
    </location>
</feature>
<dbReference type="EC" id="3.6.4.-" evidence="8"/>
<name>E6U2U8_ETHHY</name>
<evidence type="ECO:0000256" key="3">
    <source>
        <dbReference type="ARBA" id="ARBA00022741"/>
    </source>
</evidence>
<keyword evidence="4 8" id="KW-0378">Hydrolase</keyword>
<dbReference type="PANTHER" id="PTHR48466:SF2">
    <property type="entry name" value="OS10G0509000 PROTEIN"/>
    <property type="match status" value="1"/>
</dbReference>
<keyword evidence="2 8" id="KW-0699">rRNA-binding</keyword>
<accession>E6U2U8</accession>
<dbReference type="GO" id="GO:0016887">
    <property type="term" value="F:ATP hydrolysis activity"/>
    <property type="evidence" value="ECO:0007669"/>
    <property type="project" value="InterPro"/>
</dbReference>
<dbReference type="AlphaFoldDB" id="E6U2U8"/>
<keyword evidence="3 8" id="KW-0547">Nucleotide-binding</keyword>
<dbReference type="PANTHER" id="PTHR48466">
    <property type="entry name" value="OS10G0509000 PROTEIN-RELATED"/>
    <property type="match status" value="1"/>
</dbReference>
<gene>
    <name evidence="8" type="primary">mutS2</name>
    <name evidence="8" type="synonym">rqcU</name>
    <name evidence="11" type="ordered locus">Ethha_1972</name>
</gene>
<dbReference type="GO" id="GO:0006298">
    <property type="term" value="P:mismatch repair"/>
    <property type="evidence" value="ECO:0007669"/>
    <property type="project" value="InterPro"/>
</dbReference>
<dbReference type="NCBIfam" id="TIGR01069">
    <property type="entry name" value="mutS2"/>
    <property type="match status" value="1"/>
</dbReference>
<evidence type="ECO:0000313" key="11">
    <source>
        <dbReference type="EMBL" id="ADU27490.1"/>
    </source>
</evidence>
<comment type="function">
    <text evidence="8">Acts as a ribosome collision sensor, splitting the ribosome into its 2 subunits. Detects stalled/collided 70S ribosomes which it binds and splits by an ATP-hydrolysis driven conformational change. Acts upstream of the ribosome quality control system (RQC), a ribosome-associated complex that mediates the extraction of incompletely synthesized nascent chains from stalled ribosomes and their subsequent degradation. Probably generates substrates for RQC.</text>
</comment>
<evidence type="ECO:0000256" key="8">
    <source>
        <dbReference type="HAMAP-Rule" id="MF_00092"/>
    </source>
</evidence>
<dbReference type="InterPro" id="IPR027417">
    <property type="entry name" value="P-loop_NTPase"/>
</dbReference>
<dbReference type="RefSeq" id="WP_013485838.1">
    <property type="nucleotide sequence ID" value="NC_014828.1"/>
</dbReference>
<evidence type="ECO:0000256" key="2">
    <source>
        <dbReference type="ARBA" id="ARBA00022730"/>
    </source>
</evidence>
<dbReference type="InterPro" id="IPR046893">
    <property type="entry name" value="MSSS"/>
</dbReference>
<feature type="binding site" evidence="8">
    <location>
        <begin position="334"/>
        <end position="341"/>
    </location>
    <ligand>
        <name>ATP</name>
        <dbReference type="ChEBI" id="CHEBI:30616"/>
    </ligand>
</feature>
<dbReference type="Pfam" id="PF01713">
    <property type="entry name" value="Smr"/>
    <property type="match status" value="1"/>
</dbReference>
<keyword evidence="12" id="KW-1185">Reference proteome</keyword>
<dbReference type="EC" id="3.1.-.-" evidence="8"/>
<dbReference type="GO" id="GO:0072344">
    <property type="term" value="P:rescue of stalled ribosome"/>
    <property type="evidence" value="ECO:0007669"/>
    <property type="project" value="UniProtKB-UniRule"/>
</dbReference>
<dbReference type="GO" id="GO:0019843">
    <property type="term" value="F:rRNA binding"/>
    <property type="evidence" value="ECO:0007669"/>
    <property type="project" value="UniProtKB-UniRule"/>
</dbReference>
<dbReference type="Proteomes" id="UP000001551">
    <property type="component" value="Chromosome"/>
</dbReference>
<keyword evidence="8" id="KW-0255">Endonuclease</keyword>
<dbReference type="PROSITE" id="PS00486">
    <property type="entry name" value="DNA_MISMATCH_REPAIR_2"/>
    <property type="match status" value="1"/>
</dbReference>
<dbReference type="HOGENOM" id="CLU_011252_2_1_9"/>
<dbReference type="GO" id="GO:0045910">
    <property type="term" value="P:negative regulation of DNA recombination"/>
    <property type="evidence" value="ECO:0007669"/>
    <property type="project" value="InterPro"/>
</dbReference>
<keyword evidence="7 8" id="KW-0238">DNA-binding</keyword>
<evidence type="ECO:0000256" key="7">
    <source>
        <dbReference type="ARBA" id="ARBA00023125"/>
    </source>
</evidence>
<dbReference type="PROSITE" id="PS50828">
    <property type="entry name" value="SMR"/>
    <property type="match status" value="1"/>
</dbReference>
<keyword evidence="5 8" id="KW-0067">ATP-binding</keyword>
<evidence type="ECO:0000256" key="4">
    <source>
        <dbReference type="ARBA" id="ARBA00022801"/>
    </source>
</evidence>
<dbReference type="InterPro" id="IPR007696">
    <property type="entry name" value="DNA_mismatch_repair_MutS_core"/>
</dbReference>
<dbReference type="SUPFAM" id="SSF160443">
    <property type="entry name" value="SMR domain-like"/>
    <property type="match status" value="1"/>
</dbReference>
<dbReference type="GO" id="GO:0140664">
    <property type="term" value="F:ATP-dependent DNA damage sensor activity"/>
    <property type="evidence" value="ECO:0007669"/>
    <property type="project" value="InterPro"/>
</dbReference>
<sequence>MESIERSYMVLEYDRVRDRLAKACVCPGGARHARALTPSGSLEDAREQLAQTADAVRLSTRFGDPPFGGVQDVSDALQRAKIGASLQMGDLLRVARVLSVIRALVRWRDGAEQETTCLDDFFDALAPNKYLEEKITAAILPEEEMADTASAELADIRRNIRRAGQRVREQLDKMVHSQRYAKFLQEAIVTQRGGRFVIPVRAEYRSEVPGLVHDTSASGATLFIEPMAVVEADNELKVLYVKEEKEIERILAALSAEVSTFADVIAQDVRTAEKLDFVFARARLSFAMKAGVPHLADDGIIDLHRARHPLLPPDQAVPIDIRLGEPFDTLVITGPNTGGKTVALKTLGLITLMAMSGLAVPVADDSKLSFFEQVLADIGDEQSIEQSLSTFSAHMTNIIGILHTCGTRSLVLLDELGSGTDPTEGAALAVAILEHLRLRGAKVAATTHYAELKLYALETPGVENGSCEFDVATLRPTYRLLIGVPGRSNAFAISARLGLYESIIVRAKALLSNEDTRFEQVVEGLEKNRLALEAARTEAEALRRQAEQDREAAAHLRDQMENAREKELERARVQAQAMVGRARAEAQALLTDIDELRKMEAAEKAEALRELAKSTVGARLDALEKTADPVRKKQAQPYRLPRRLRSGDRVLIHDIDQKGTVLSTADASGMVEVQAGIIKTRVPESDLRLLENERVTVQARAGGARLARTLRGTHTAAQTEIDLRGQTVQEALEAVDKFIDDARLASLSQVSIIHGKGTGALRTAVQQHLKGNRSVKSFRLGRYGEGESGVTIVELT</sequence>
<dbReference type="Gene3D" id="3.40.50.300">
    <property type="entry name" value="P-loop containing nucleotide triphosphate hydrolases"/>
    <property type="match status" value="1"/>
</dbReference>
<dbReference type="SUPFAM" id="SSF48334">
    <property type="entry name" value="DNA repair protein MutS, domain III"/>
    <property type="match status" value="1"/>
</dbReference>
<dbReference type="GO" id="GO:0004519">
    <property type="term" value="F:endonuclease activity"/>
    <property type="evidence" value="ECO:0007669"/>
    <property type="project" value="UniProtKB-UniRule"/>
</dbReference>
<reference evidence="11 12" key="1">
    <citation type="submission" date="2010-12" db="EMBL/GenBank/DDBJ databases">
        <title>Complete sequence of Ethanoligenens harbinense YUAN-3.</title>
        <authorList>
            <person name="Lucas S."/>
            <person name="Copeland A."/>
            <person name="Lapidus A."/>
            <person name="Cheng J.-F."/>
            <person name="Bruce D."/>
            <person name="Goodwin L."/>
            <person name="Pitluck S."/>
            <person name="Chertkov O."/>
            <person name="Misra M."/>
            <person name="Detter J.C."/>
            <person name="Han C."/>
            <person name="Tapia R."/>
            <person name="Land M."/>
            <person name="Hauser L."/>
            <person name="Jeffries C."/>
            <person name="Kyrpides N."/>
            <person name="Ivanova N."/>
            <person name="Mikhailova N."/>
            <person name="Wang A."/>
            <person name="Mouttaki H."/>
            <person name="He Z."/>
            <person name="Zhou J."/>
            <person name="Hemme C.L."/>
            <person name="Woyke T."/>
        </authorList>
    </citation>
    <scope>NUCLEOTIDE SEQUENCE [LARGE SCALE GENOMIC DNA]</scope>
    <source>
        <strain evidence="12">DSM 18485 / JCM 12961 / CGMCC 1.5033 / YUAN-3</strain>
    </source>
</reference>
<dbReference type="Pfam" id="PF20297">
    <property type="entry name" value="MSSS"/>
    <property type="match status" value="1"/>
</dbReference>
<dbReference type="SMART" id="SM00533">
    <property type="entry name" value="MUTSd"/>
    <property type="match status" value="1"/>
</dbReference>
<evidence type="ECO:0000256" key="5">
    <source>
        <dbReference type="ARBA" id="ARBA00022840"/>
    </source>
</evidence>
<evidence type="ECO:0000256" key="9">
    <source>
        <dbReference type="SAM" id="Coils"/>
    </source>
</evidence>
<comment type="similarity">
    <text evidence="8">Belongs to the DNA mismatch repair MutS family. MutS2 subfamily.</text>
</comment>
<dbReference type="CDD" id="cd03280">
    <property type="entry name" value="ABC_MutS2"/>
    <property type="match status" value="1"/>
</dbReference>
<organism evidence="11 12">
    <name type="scientific">Ethanoligenens harbinense (strain DSM 18485 / JCM 12961 / CGMCC 1.5033 / YUAN-3)</name>
    <dbReference type="NCBI Taxonomy" id="663278"/>
    <lineage>
        <taxon>Bacteria</taxon>
        <taxon>Bacillati</taxon>
        <taxon>Bacillota</taxon>
        <taxon>Clostridia</taxon>
        <taxon>Eubacteriales</taxon>
        <taxon>Oscillospiraceae</taxon>
        <taxon>Ethanoligenens</taxon>
    </lineage>
</organism>
<dbReference type="Gene3D" id="3.30.1370.110">
    <property type="match status" value="1"/>
</dbReference>
<dbReference type="SUPFAM" id="SSF52540">
    <property type="entry name" value="P-loop containing nucleoside triphosphate hydrolases"/>
    <property type="match status" value="1"/>
</dbReference>
<evidence type="ECO:0000256" key="6">
    <source>
        <dbReference type="ARBA" id="ARBA00022884"/>
    </source>
</evidence>
<dbReference type="FunFam" id="3.40.50.300:FF:000830">
    <property type="entry name" value="Endonuclease MutS2"/>
    <property type="match status" value="1"/>
</dbReference>
<comment type="subunit">
    <text evidence="8">Homodimer. Binds to stalled ribosomes, contacting rRNA.</text>
</comment>
<comment type="function">
    <text evidence="8">Endonuclease that is involved in the suppression of homologous recombination and thus may have a key role in the control of bacterial genetic diversity.</text>
</comment>
<dbReference type="KEGG" id="eha:Ethha_1972"/>
<evidence type="ECO:0000313" key="12">
    <source>
        <dbReference type="Proteomes" id="UP000001551"/>
    </source>
</evidence>
<dbReference type="GO" id="GO:0043023">
    <property type="term" value="F:ribosomal large subunit binding"/>
    <property type="evidence" value="ECO:0007669"/>
    <property type="project" value="UniProtKB-UniRule"/>
</dbReference>
<dbReference type="PIRSF" id="PIRSF005814">
    <property type="entry name" value="MutS_YshD"/>
    <property type="match status" value="1"/>
</dbReference>
<keyword evidence="9" id="KW-0175">Coiled coil</keyword>
<evidence type="ECO:0000259" key="10">
    <source>
        <dbReference type="PROSITE" id="PS50828"/>
    </source>
</evidence>
<dbReference type="HAMAP" id="MF_00092">
    <property type="entry name" value="MutS2"/>
    <property type="match status" value="1"/>
</dbReference>
<dbReference type="InterPro" id="IPR000432">
    <property type="entry name" value="DNA_mismatch_repair_MutS_C"/>
</dbReference>
<dbReference type="SMART" id="SM00534">
    <property type="entry name" value="MUTSac"/>
    <property type="match status" value="1"/>
</dbReference>
<dbReference type="InterPro" id="IPR036187">
    <property type="entry name" value="DNA_mismatch_repair_MutS_sf"/>
</dbReference>
<dbReference type="eggNOG" id="COG1193">
    <property type="taxonomic scope" value="Bacteria"/>
</dbReference>
<keyword evidence="6 8" id="KW-0694">RNA-binding</keyword>
<feature type="coiled-coil region" evidence="9">
    <location>
        <begin position="146"/>
        <end position="173"/>
    </location>
</feature>
<dbReference type="InterPro" id="IPR036063">
    <property type="entry name" value="Smr_dom_sf"/>
</dbReference>
<protein>
    <recommendedName>
        <fullName evidence="8">Endonuclease MutS2</fullName>
        <ecNumber evidence="8">3.1.-.-</ecNumber>
    </recommendedName>
    <alternativeName>
        <fullName evidence="8">Ribosome-associated protein quality control-upstream factor</fullName>
        <shortName evidence="8">RQC-upstream factor</shortName>
        <shortName evidence="8">RqcU</shortName>
        <ecNumber evidence="8">3.6.4.-</ecNumber>
    </alternativeName>
</protein>
<dbReference type="InterPro" id="IPR045076">
    <property type="entry name" value="MutS"/>
</dbReference>
<keyword evidence="1 8" id="KW-0540">Nuclease</keyword>
<dbReference type="GO" id="GO:0005524">
    <property type="term" value="F:ATP binding"/>
    <property type="evidence" value="ECO:0007669"/>
    <property type="project" value="UniProtKB-UniRule"/>
</dbReference>
<dbReference type="InterPro" id="IPR005747">
    <property type="entry name" value="MutS2"/>
</dbReference>
<evidence type="ECO:0000256" key="1">
    <source>
        <dbReference type="ARBA" id="ARBA00022722"/>
    </source>
</evidence>
<dbReference type="Pfam" id="PF00488">
    <property type="entry name" value="MutS_V"/>
    <property type="match status" value="1"/>
</dbReference>
<dbReference type="GO" id="GO:0030983">
    <property type="term" value="F:mismatched DNA binding"/>
    <property type="evidence" value="ECO:0007669"/>
    <property type="project" value="InterPro"/>
</dbReference>